<dbReference type="PROSITE" id="PS50963">
    <property type="entry name" value="LINK_2"/>
    <property type="match status" value="2"/>
</dbReference>
<evidence type="ECO:0000259" key="16">
    <source>
        <dbReference type="PROSITE" id="PS50041"/>
    </source>
</evidence>
<name>A0A9D3Q002_MEGAT</name>
<feature type="region of interest" description="Disordered" evidence="13">
    <location>
        <begin position="613"/>
        <end position="688"/>
    </location>
</feature>
<reference evidence="20" key="1">
    <citation type="submission" date="2021-01" db="EMBL/GenBank/DDBJ databases">
        <authorList>
            <person name="Zahm M."/>
            <person name="Roques C."/>
            <person name="Cabau C."/>
            <person name="Klopp C."/>
            <person name="Donnadieu C."/>
            <person name="Jouanno E."/>
            <person name="Lampietro C."/>
            <person name="Louis A."/>
            <person name="Herpin A."/>
            <person name="Echchiki A."/>
            <person name="Berthelot C."/>
            <person name="Parey E."/>
            <person name="Roest-Crollius H."/>
            <person name="Braasch I."/>
            <person name="Postlethwait J."/>
            <person name="Bobe J."/>
            <person name="Montfort J."/>
            <person name="Bouchez O."/>
            <person name="Begum T."/>
            <person name="Mejri S."/>
            <person name="Adams A."/>
            <person name="Chen W.-J."/>
            <person name="Guiguen Y."/>
        </authorList>
    </citation>
    <scope>NUCLEOTIDE SEQUENCE</scope>
    <source>
        <strain evidence="20">YG-15Mar2019-1</strain>
        <tissue evidence="20">Brain</tissue>
    </source>
</reference>
<dbReference type="Gene3D" id="2.10.70.10">
    <property type="entry name" value="Complement Module, domain 1"/>
    <property type="match status" value="1"/>
</dbReference>
<feature type="compositionally biased region" description="Acidic residues" evidence="13">
    <location>
        <begin position="701"/>
        <end position="710"/>
    </location>
</feature>
<gene>
    <name evidence="20" type="ORF">MATL_G00130180</name>
</gene>
<evidence type="ECO:0000259" key="19">
    <source>
        <dbReference type="PROSITE" id="PS50963"/>
    </source>
</evidence>
<dbReference type="EMBL" id="JAFDVH010000010">
    <property type="protein sequence ID" value="KAG7469559.1"/>
    <property type="molecule type" value="Genomic_DNA"/>
</dbReference>
<dbReference type="InterPro" id="IPR007110">
    <property type="entry name" value="Ig-like_dom"/>
</dbReference>
<evidence type="ECO:0000256" key="8">
    <source>
        <dbReference type="ARBA" id="ARBA00023180"/>
    </source>
</evidence>
<dbReference type="InterPro" id="IPR018378">
    <property type="entry name" value="C-type_lectin_CS"/>
</dbReference>
<keyword evidence="11" id="KW-0768">Sushi</keyword>
<evidence type="ECO:0000256" key="12">
    <source>
        <dbReference type="PROSITE-ProRule" id="PRU00323"/>
    </source>
</evidence>
<keyword evidence="2" id="KW-0964">Secreted</keyword>
<dbReference type="SMART" id="SM00034">
    <property type="entry name" value="CLECT"/>
    <property type="match status" value="1"/>
</dbReference>
<dbReference type="InterPro" id="IPR036179">
    <property type="entry name" value="Ig-like_dom_sf"/>
</dbReference>
<feature type="disulfide bond" evidence="11">
    <location>
        <begin position="947"/>
        <end position="990"/>
    </location>
</feature>
<evidence type="ECO:0000256" key="3">
    <source>
        <dbReference type="ARBA" id="ARBA00022536"/>
    </source>
</evidence>
<dbReference type="FunFam" id="3.10.100.10:FF:000003">
    <property type="entry name" value="Versican core protein"/>
    <property type="match status" value="1"/>
</dbReference>
<keyword evidence="6" id="KW-0654">Proteoglycan</keyword>
<evidence type="ECO:0000259" key="18">
    <source>
        <dbReference type="PROSITE" id="PS50923"/>
    </source>
</evidence>
<proteinExistence type="predicted"/>
<feature type="region of interest" description="Disordered" evidence="13">
    <location>
        <begin position="435"/>
        <end position="552"/>
    </location>
</feature>
<protein>
    <recommendedName>
        <fullName evidence="22">Brevican core protein-like</fullName>
    </recommendedName>
</protein>
<dbReference type="SMART" id="SM00445">
    <property type="entry name" value="LINK"/>
    <property type="match status" value="2"/>
</dbReference>
<feature type="domain" description="Sushi" evidence="18">
    <location>
        <begin position="945"/>
        <end position="1005"/>
    </location>
</feature>
<keyword evidence="5" id="KW-0677">Repeat</keyword>
<feature type="compositionally biased region" description="Polar residues" evidence="13">
    <location>
        <begin position="727"/>
        <end position="744"/>
    </location>
</feature>
<evidence type="ECO:0000256" key="11">
    <source>
        <dbReference type="PROSITE-ProRule" id="PRU00302"/>
    </source>
</evidence>
<evidence type="ECO:0000256" key="10">
    <source>
        <dbReference type="PROSITE-ProRule" id="PRU00076"/>
    </source>
</evidence>
<dbReference type="FunFam" id="2.10.25.10:FF:000012">
    <property type="entry name" value="Delta-like protein"/>
    <property type="match status" value="1"/>
</dbReference>
<dbReference type="GO" id="GO:0007417">
    <property type="term" value="P:central nervous system development"/>
    <property type="evidence" value="ECO:0007669"/>
    <property type="project" value="TreeGrafter"/>
</dbReference>
<dbReference type="SUPFAM" id="SSF57535">
    <property type="entry name" value="Complement control module/SCR domain"/>
    <property type="match status" value="1"/>
</dbReference>
<feature type="domain" description="Link" evidence="19">
    <location>
        <begin position="253"/>
        <end position="352"/>
    </location>
</feature>
<comment type="caution">
    <text evidence="10">Lacks conserved residue(s) required for the propagation of feature annotation.</text>
</comment>
<dbReference type="FunFam" id="3.10.100.10:FF:000002">
    <property type="entry name" value="Hyaluronan proteoglycan link protein 1"/>
    <property type="match status" value="1"/>
</dbReference>
<feature type="disulfide bond" evidence="11">
    <location>
        <begin position="976"/>
        <end position="1003"/>
    </location>
</feature>
<dbReference type="Pfam" id="PF00008">
    <property type="entry name" value="EGF"/>
    <property type="match status" value="1"/>
</dbReference>
<dbReference type="GO" id="GO:0007155">
    <property type="term" value="P:cell adhesion"/>
    <property type="evidence" value="ECO:0007669"/>
    <property type="project" value="InterPro"/>
</dbReference>
<dbReference type="Pfam" id="PF07686">
    <property type="entry name" value="V-set"/>
    <property type="match status" value="1"/>
</dbReference>
<evidence type="ECO:0008006" key="22">
    <source>
        <dbReference type="Google" id="ProtNLM"/>
    </source>
</evidence>
<keyword evidence="8" id="KW-0325">Glycoprotein</keyword>
<evidence type="ECO:0000259" key="17">
    <source>
        <dbReference type="PROSITE" id="PS50835"/>
    </source>
</evidence>
<keyword evidence="21" id="KW-1185">Reference proteome</keyword>
<dbReference type="PROSITE" id="PS01241">
    <property type="entry name" value="LINK_1"/>
    <property type="match status" value="1"/>
</dbReference>
<feature type="signal peptide" evidence="14">
    <location>
        <begin position="1"/>
        <end position="16"/>
    </location>
</feature>
<dbReference type="PROSITE" id="PS50041">
    <property type="entry name" value="C_TYPE_LECTIN_2"/>
    <property type="match status" value="1"/>
</dbReference>
<feature type="compositionally biased region" description="Low complexity" evidence="13">
    <location>
        <begin position="633"/>
        <end position="652"/>
    </location>
</feature>
<dbReference type="Pfam" id="PF00193">
    <property type="entry name" value="Xlink"/>
    <property type="match status" value="2"/>
</dbReference>
<dbReference type="CDD" id="cd00054">
    <property type="entry name" value="EGF_CA"/>
    <property type="match status" value="1"/>
</dbReference>
<dbReference type="OrthoDB" id="7357196at2759"/>
<dbReference type="CDD" id="cd00033">
    <property type="entry name" value="CCP"/>
    <property type="match status" value="1"/>
</dbReference>
<dbReference type="PRINTS" id="PR01265">
    <property type="entry name" value="LINKMODULE"/>
</dbReference>
<evidence type="ECO:0000313" key="20">
    <source>
        <dbReference type="EMBL" id="KAG7469559.1"/>
    </source>
</evidence>
<feature type="domain" description="C-type lectin" evidence="16">
    <location>
        <begin position="827"/>
        <end position="941"/>
    </location>
</feature>
<dbReference type="PROSITE" id="PS50923">
    <property type="entry name" value="SUSHI"/>
    <property type="match status" value="1"/>
</dbReference>
<dbReference type="InterPro" id="IPR000742">
    <property type="entry name" value="EGF"/>
</dbReference>
<keyword evidence="4 14" id="KW-0732">Signal</keyword>
<feature type="chain" id="PRO_5039213940" description="Brevican core protein-like" evidence="14">
    <location>
        <begin position="17"/>
        <end position="1042"/>
    </location>
</feature>
<accession>A0A9D3Q002</accession>
<feature type="region of interest" description="Disordered" evidence="13">
    <location>
        <begin position="701"/>
        <end position="770"/>
    </location>
</feature>
<dbReference type="SMART" id="SM00181">
    <property type="entry name" value="EGF"/>
    <property type="match status" value="1"/>
</dbReference>
<evidence type="ECO:0000313" key="21">
    <source>
        <dbReference type="Proteomes" id="UP001046870"/>
    </source>
</evidence>
<evidence type="ECO:0000256" key="1">
    <source>
        <dbReference type="ARBA" id="ARBA00004613"/>
    </source>
</evidence>
<evidence type="ECO:0000256" key="4">
    <source>
        <dbReference type="ARBA" id="ARBA00022729"/>
    </source>
</evidence>
<comment type="caution">
    <text evidence="20">The sequence shown here is derived from an EMBL/GenBank/DDBJ whole genome shotgun (WGS) entry which is preliminary data.</text>
</comment>
<keyword evidence="3 10" id="KW-0245">EGF-like domain</keyword>
<dbReference type="GO" id="GO:0005615">
    <property type="term" value="C:extracellular space"/>
    <property type="evidence" value="ECO:0007669"/>
    <property type="project" value="TreeGrafter"/>
</dbReference>
<evidence type="ECO:0000256" key="2">
    <source>
        <dbReference type="ARBA" id="ARBA00022525"/>
    </source>
</evidence>
<organism evidence="20 21">
    <name type="scientific">Megalops atlanticus</name>
    <name type="common">Tarpon</name>
    <name type="synonym">Clupea gigantea</name>
    <dbReference type="NCBI Taxonomy" id="7932"/>
    <lineage>
        <taxon>Eukaryota</taxon>
        <taxon>Metazoa</taxon>
        <taxon>Chordata</taxon>
        <taxon>Craniata</taxon>
        <taxon>Vertebrata</taxon>
        <taxon>Euteleostomi</taxon>
        <taxon>Actinopterygii</taxon>
        <taxon>Neopterygii</taxon>
        <taxon>Teleostei</taxon>
        <taxon>Elopiformes</taxon>
        <taxon>Megalopidae</taxon>
        <taxon>Megalops</taxon>
    </lineage>
</organism>
<feature type="domain" description="Link" evidence="19">
    <location>
        <begin position="157"/>
        <end position="252"/>
    </location>
</feature>
<evidence type="ECO:0000256" key="5">
    <source>
        <dbReference type="ARBA" id="ARBA00022737"/>
    </source>
</evidence>
<dbReference type="FunFam" id="2.10.70.10:FF:000003">
    <property type="entry name" value="Versican core protein"/>
    <property type="match status" value="1"/>
</dbReference>
<dbReference type="SMART" id="SM00032">
    <property type="entry name" value="CCP"/>
    <property type="match status" value="1"/>
</dbReference>
<dbReference type="GO" id="GO:0001501">
    <property type="term" value="P:skeletal system development"/>
    <property type="evidence" value="ECO:0007669"/>
    <property type="project" value="TreeGrafter"/>
</dbReference>
<feature type="disulfide bond" evidence="12">
    <location>
        <begin position="299"/>
        <end position="320"/>
    </location>
</feature>
<evidence type="ECO:0000256" key="9">
    <source>
        <dbReference type="ARBA" id="ARBA00023319"/>
    </source>
</evidence>
<dbReference type="CDD" id="cd03517">
    <property type="entry name" value="Link_domain_CSPGs_modules_1_3"/>
    <property type="match status" value="1"/>
</dbReference>
<dbReference type="FunFam" id="3.10.100.10:FF:000011">
    <property type="entry name" value="Aggrecan core protein"/>
    <property type="match status" value="1"/>
</dbReference>
<dbReference type="PROSITE" id="PS00022">
    <property type="entry name" value="EGF_1"/>
    <property type="match status" value="1"/>
</dbReference>
<evidence type="ECO:0000256" key="14">
    <source>
        <dbReference type="SAM" id="SignalP"/>
    </source>
</evidence>
<dbReference type="InterPro" id="IPR016186">
    <property type="entry name" value="C-type_lectin-like/link_sf"/>
</dbReference>
<dbReference type="InterPro" id="IPR013106">
    <property type="entry name" value="Ig_V-set"/>
</dbReference>
<dbReference type="InterPro" id="IPR003599">
    <property type="entry name" value="Ig_sub"/>
</dbReference>
<dbReference type="SMART" id="SM00406">
    <property type="entry name" value="IGv"/>
    <property type="match status" value="1"/>
</dbReference>
<evidence type="ECO:0000256" key="13">
    <source>
        <dbReference type="SAM" id="MobiDB-lite"/>
    </source>
</evidence>
<evidence type="ECO:0000259" key="15">
    <source>
        <dbReference type="PROSITE" id="PS50026"/>
    </source>
</evidence>
<dbReference type="InterPro" id="IPR013783">
    <property type="entry name" value="Ig-like_fold"/>
</dbReference>
<dbReference type="PROSITE" id="PS50026">
    <property type="entry name" value="EGF_3"/>
    <property type="match status" value="1"/>
</dbReference>
<dbReference type="PANTHER" id="PTHR22804:SF41">
    <property type="entry name" value="BREVICAN CORE PROTEIN"/>
    <property type="match status" value="1"/>
</dbReference>
<feature type="disulfide bond" evidence="10">
    <location>
        <begin position="804"/>
        <end position="813"/>
    </location>
</feature>
<evidence type="ECO:0000256" key="6">
    <source>
        <dbReference type="ARBA" id="ARBA00022974"/>
    </source>
</evidence>
<dbReference type="PANTHER" id="PTHR22804">
    <property type="entry name" value="AGGRECAN/VERSICAN PROTEOGLYCAN"/>
    <property type="match status" value="1"/>
</dbReference>
<dbReference type="Gene3D" id="2.60.40.10">
    <property type="entry name" value="Immunoglobulins"/>
    <property type="match status" value="1"/>
</dbReference>
<dbReference type="InterPro" id="IPR035976">
    <property type="entry name" value="Sushi/SCR/CCP_sf"/>
</dbReference>
<dbReference type="GO" id="GO:0045202">
    <property type="term" value="C:synapse"/>
    <property type="evidence" value="ECO:0007669"/>
    <property type="project" value="TreeGrafter"/>
</dbReference>
<evidence type="ECO:0000256" key="7">
    <source>
        <dbReference type="ARBA" id="ARBA00023157"/>
    </source>
</evidence>
<dbReference type="Gene3D" id="3.10.100.10">
    <property type="entry name" value="Mannose-Binding Protein A, subunit A"/>
    <property type="match status" value="3"/>
</dbReference>
<feature type="domain" description="Ig-like" evidence="17">
    <location>
        <begin position="25"/>
        <end position="155"/>
    </location>
</feature>
<dbReference type="SUPFAM" id="SSF57196">
    <property type="entry name" value="EGF/Laminin"/>
    <property type="match status" value="1"/>
</dbReference>
<dbReference type="SUPFAM" id="SSF56436">
    <property type="entry name" value="C-type lectin-like"/>
    <property type="match status" value="3"/>
</dbReference>
<dbReference type="Proteomes" id="UP001046870">
    <property type="component" value="Chromosome 10"/>
</dbReference>
<sequence>MSLLLLLCAVCPLILASQSNSEPGPDDMRLLQVTIPASGVSAVLGGSLTLPCLVSLSRPPPSLSPPGPDTVLSLPRVKWSMVSSGWDTEILVAQGDRVKVSEAYKERASLPNYDTSPADLTLRLDSLRSNDTGFYICEVQQGLEDSHDIIQVKVKGVVFHYRHASSRYAFTFLEARWACEEIGASMATPEQLLAAYHSGYEQCDAGWLSDQTVRYPIQMPREGCFGDMDGYPGVRNYGIQDPETLFDVYCYVDDIDGEVFYNPLSLTLEEATAACQQAGARLATTGELYAAWSDGMDYCSPGWLADGSVRYPIVTPRERCGGSEPRVKTVYSHSNQTGFPEPYSRHGAYCFRGNGNSHTDVPLEHWSTEPGDRGQNIVTLTDPVEEISLGQVMEHMESDRKGSLGSMQVFDGQSHGEEAAMQSTKPYIITPVFTGQDHLSTGDTELPVPEDKHHKNYQTKLESGRRLEETGVGGMEETSVSTLLSHEDQDLSGADSHQDQSGTVLPDASAPAHDVEQEAVGSTVEVQISDSETESTTSVPLESGSSEASGGHEEISVTLMTPVPFTLFGPTSARWPVEVEAITSKNLETSVPSGFDEKRLVEQGGKTAIVLYSPSRQDSSGAGEESGSGHSGESGSSSGDLFELSGESGSGSNTEDHSGSGEGSAVIDSPDVLHPNETSITPDNFTMGAIETTTAATLVDVEEEEGEPEPSTEAPSTGLDVTLLPDESQTSDWNTHPSPTGVQESRSDLEYSGDQIPDSTTAVPPTNERGVVGRTGLISDACLENPCANGGTCIEDGTSTKCLCLPSYGGDHCQTDLEKCDEGWEKFNGFCYKHFYKRQAWEVAEQHCRMYGGHLVSVMSPEEQHFVNNKYREYQWTGLNDRVIEGDFRWSDGNPLLYENWYRGQPDSYFLSGENCVVMVWYDDGRWSDVPCNYHLSYTCKKGTSLCGHPPVIPHALMFGKPRPYYETNSRVRYYCREGFLQRHYPVIRCLPNGQWEEPQIACISVNTADQQVTAPATEEMAMEDTATEKATPQFWDIKWNF</sequence>
<dbReference type="GO" id="GO:0002052">
    <property type="term" value="P:positive regulation of neuroblast proliferation"/>
    <property type="evidence" value="ECO:0007669"/>
    <property type="project" value="TreeGrafter"/>
</dbReference>
<dbReference type="SMART" id="SM00409">
    <property type="entry name" value="IG"/>
    <property type="match status" value="1"/>
</dbReference>
<dbReference type="InterPro" id="IPR050691">
    <property type="entry name" value="Hyaluronan_bind_Proteoglycan"/>
</dbReference>
<dbReference type="InterPro" id="IPR000436">
    <property type="entry name" value="Sushi_SCR_CCP_dom"/>
</dbReference>
<comment type="subcellular location">
    <subcellularLocation>
        <location evidence="1">Secreted</location>
    </subcellularLocation>
</comment>
<dbReference type="SUPFAM" id="SSF48726">
    <property type="entry name" value="Immunoglobulin"/>
    <property type="match status" value="1"/>
</dbReference>
<dbReference type="InterPro" id="IPR001304">
    <property type="entry name" value="C-type_lectin-like"/>
</dbReference>
<feature type="disulfide bond" evidence="12">
    <location>
        <begin position="203"/>
        <end position="224"/>
    </location>
</feature>
<dbReference type="GO" id="GO:0005540">
    <property type="term" value="F:hyaluronic acid binding"/>
    <property type="evidence" value="ECO:0007669"/>
    <property type="project" value="InterPro"/>
</dbReference>
<dbReference type="InterPro" id="IPR000538">
    <property type="entry name" value="Link_dom"/>
</dbReference>
<dbReference type="AlphaFoldDB" id="A0A9D3Q002"/>
<feature type="compositionally biased region" description="Polar residues" evidence="13">
    <location>
        <begin position="524"/>
        <end position="540"/>
    </location>
</feature>
<feature type="domain" description="EGF-like" evidence="15">
    <location>
        <begin position="778"/>
        <end position="814"/>
    </location>
</feature>
<dbReference type="InterPro" id="IPR016187">
    <property type="entry name" value="CTDL_fold"/>
</dbReference>
<dbReference type="GO" id="GO:0072534">
    <property type="term" value="C:perineuronal net"/>
    <property type="evidence" value="ECO:0007669"/>
    <property type="project" value="TreeGrafter"/>
</dbReference>
<dbReference type="CDD" id="cd03520">
    <property type="entry name" value="Link_domain_CSPGs_modules_2_4"/>
    <property type="match status" value="1"/>
</dbReference>
<dbReference type="Pfam" id="PF00084">
    <property type="entry name" value="Sushi"/>
    <property type="match status" value="1"/>
</dbReference>
<keyword evidence="9" id="KW-0393">Immunoglobulin domain</keyword>
<dbReference type="PROSITE" id="PS00615">
    <property type="entry name" value="C_TYPE_LECTIN_1"/>
    <property type="match status" value="1"/>
</dbReference>
<dbReference type="GO" id="GO:0010001">
    <property type="term" value="P:glial cell differentiation"/>
    <property type="evidence" value="ECO:0007669"/>
    <property type="project" value="TreeGrafter"/>
</dbReference>
<dbReference type="PROSITE" id="PS50835">
    <property type="entry name" value="IG_LIKE"/>
    <property type="match status" value="1"/>
</dbReference>
<keyword evidence="7 10" id="KW-1015">Disulfide bond</keyword>
<dbReference type="Gene3D" id="2.10.25.10">
    <property type="entry name" value="Laminin"/>
    <property type="match status" value="1"/>
</dbReference>
<dbReference type="Pfam" id="PF00059">
    <property type="entry name" value="Lectin_C"/>
    <property type="match status" value="1"/>
</dbReference>